<proteinExistence type="predicted"/>
<reference evidence="1" key="1">
    <citation type="journal article" date="2019" name="bioRxiv">
        <title>The Genome of the Zebra Mussel, Dreissena polymorpha: A Resource for Invasive Species Research.</title>
        <authorList>
            <person name="McCartney M.A."/>
            <person name="Auch B."/>
            <person name="Kono T."/>
            <person name="Mallez S."/>
            <person name="Zhang Y."/>
            <person name="Obille A."/>
            <person name="Becker A."/>
            <person name="Abrahante J.E."/>
            <person name="Garbe J."/>
            <person name="Badalamenti J.P."/>
            <person name="Herman A."/>
            <person name="Mangelson H."/>
            <person name="Liachko I."/>
            <person name="Sullivan S."/>
            <person name="Sone E.D."/>
            <person name="Koren S."/>
            <person name="Silverstein K.A.T."/>
            <person name="Beckman K.B."/>
            <person name="Gohl D.M."/>
        </authorList>
    </citation>
    <scope>NUCLEOTIDE SEQUENCE</scope>
    <source>
        <strain evidence="1">Duluth1</strain>
        <tissue evidence="1">Whole animal</tissue>
    </source>
</reference>
<dbReference type="EMBL" id="JAIWYP010000005">
    <property type="protein sequence ID" value="KAH3821952.1"/>
    <property type="molecule type" value="Genomic_DNA"/>
</dbReference>
<dbReference type="InterPro" id="IPR013083">
    <property type="entry name" value="Znf_RING/FYVE/PHD"/>
</dbReference>
<gene>
    <name evidence="1" type="ORF">DPMN_123720</name>
</gene>
<evidence type="ECO:0000313" key="2">
    <source>
        <dbReference type="Proteomes" id="UP000828390"/>
    </source>
</evidence>
<reference evidence="1" key="2">
    <citation type="submission" date="2020-11" db="EMBL/GenBank/DDBJ databases">
        <authorList>
            <person name="McCartney M.A."/>
            <person name="Auch B."/>
            <person name="Kono T."/>
            <person name="Mallez S."/>
            <person name="Becker A."/>
            <person name="Gohl D.M."/>
            <person name="Silverstein K.A.T."/>
            <person name="Koren S."/>
            <person name="Bechman K.B."/>
            <person name="Herman A."/>
            <person name="Abrahante J.E."/>
            <person name="Garbe J."/>
        </authorList>
    </citation>
    <scope>NUCLEOTIDE SEQUENCE</scope>
    <source>
        <strain evidence="1">Duluth1</strain>
        <tissue evidence="1">Whole animal</tissue>
    </source>
</reference>
<dbReference type="Proteomes" id="UP000828390">
    <property type="component" value="Unassembled WGS sequence"/>
</dbReference>
<dbReference type="AlphaFoldDB" id="A0A9D4GS52"/>
<dbReference type="InterPro" id="IPR047153">
    <property type="entry name" value="TRIM45/56/19-like"/>
</dbReference>
<dbReference type="Gene3D" id="3.30.40.10">
    <property type="entry name" value="Zinc/RING finger domain, C3HC4 (zinc finger)"/>
    <property type="match status" value="1"/>
</dbReference>
<organism evidence="1 2">
    <name type="scientific">Dreissena polymorpha</name>
    <name type="common">Zebra mussel</name>
    <name type="synonym">Mytilus polymorpha</name>
    <dbReference type="NCBI Taxonomy" id="45954"/>
    <lineage>
        <taxon>Eukaryota</taxon>
        <taxon>Metazoa</taxon>
        <taxon>Spiralia</taxon>
        <taxon>Lophotrochozoa</taxon>
        <taxon>Mollusca</taxon>
        <taxon>Bivalvia</taxon>
        <taxon>Autobranchia</taxon>
        <taxon>Heteroconchia</taxon>
        <taxon>Euheterodonta</taxon>
        <taxon>Imparidentia</taxon>
        <taxon>Neoheterodontei</taxon>
        <taxon>Myida</taxon>
        <taxon>Dreissenoidea</taxon>
        <taxon>Dreissenidae</taxon>
        <taxon>Dreissena</taxon>
    </lineage>
</organism>
<evidence type="ECO:0008006" key="3">
    <source>
        <dbReference type="Google" id="ProtNLM"/>
    </source>
</evidence>
<dbReference type="SUPFAM" id="SSF57850">
    <property type="entry name" value="RING/U-box"/>
    <property type="match status" value="1"/>
</dbReference>
<protein>
    <recommendedName>
        <fullName evidence="3">RING-type domain-containing protein</fullName>
    </recommendedName>
</protein>
<keyword evidence="2" id="KW-1185">Reference proteome</keyword>
<sequence>MDRCPLCFGTFQKPKLLPCLDTMCFTRLDEYVLKHARASGTFPCPVWGLELPVPDGGVSKFDDNQHIKVEQTLERALAAPGGHVPCETRMRERPFGVLLKKLLLYIFIYL</sequence>
<evidence type="ECO:0000313" key="1">
    <source>
        <dbReference type="EMBL" id="KAH3821952.1"/>
    </source>
</evidence>
<comment type="caution">
    <text evidence="1">The sequence shown here is derived from an EMBL/GenBank/DDBJ whole genome shotgun (WGS) entry which is preliminary data.</text>
</comment>
<name>A0A9D4GS52_DREPO</name>
<dbReference type="PANTHER" id="PTHR25462:SF296">
    <property type="entry name" value="MEIOTIC P26, ISOFORM F"/>
    <property type="match status" value="1"/>
</dbReference>
<accession>A0A9D4GS52</accession>
<dbReference type="PANTHER" id="PTHR25462">
    <property type="entry name" value="BONUS, ISOFORM C-RELATED"/>
    <property type="match status" value="1"/>
</dbReference>